<evidence type="ECO:0000313" key="10">
    <source>
        <dbReference type="EMBL" id="KAK8477881.1"/>
    </source>
</evidence>
<evidence type="ECO:0000256" key="1">
    <source>
        <dbReference type="ARBA" id="ARBA00004141"/>
    </source>
</evidence>
<evidence type="ECO:0000256" key="4">
    <source>
        <dbReference type="ARBA" id="ARBA00022989"/>
    </source>
</evidence>
<name>A0ABR1ZCS3_9ROSI</name>
<evidence type="ECO:0000256" key="2">
    <source>
        <dbReference type="ARBA" id="ARBA00007743"/>
    </source>
</evidence>
<dbReference type="InterPro" id="IPR036628">
    <property type="entry name" value="Clp_N_dom_sf"/>
</dbReference>
<keyword evidence="4 8" id="KW-1133">Transmembrane helix</keyword>
<dbReference type="Pfam" id="PF05915">
    <property type="entry name" value="TMEM_230_134"/>
    <property type="match status" value="1"/>
</dbReference>
<feature type="region of interest" description="Disordered" evidence="7">
    <location>
        <begin position="574"/>
        <end position="619"/>
    </location>
</feature>
<dbReference type="InterPro" id="IPR008590">
    <property type="entry name" value="TMEM_230/134"/>
</dbReference>
<dbReference type="PANTHER" id="PTHR43572:SF3">
    <property type="entry name" value="PROTEIN SMAX1-LIKE 5"/>
    <property type="match status" value="1"/>
</dbReference>
<comment type="similarity">
    <text evidence="2">Belongs to the TMEM134/TMEM230 family.</text>
</comment>
<evidence type="ECO:0000256" key="6">
    <source>
        <dbReference type="PROSITE-ProRule" id="PRU01251"/>
    </source>
</evidence>
<organism evidence="10 11">
    <name type="scientific">Hibiscus sabdariffa</name>
    <name type="common">roselle</name>
    <dbReference type="NCBI Taxonomy" id="183260"/>
    <lineage>
        <taxon>Eukaryota</taxon>
        <taxon>Viridiplantae</taxon>
        <taxon>Streptophyta</taxon>
        <taxon>Embryophyta</taxon>
        <taxon>Tracheophyta</taxon>
        <taxon>Spermatophyta</taxon>
        <taxon>Magnoliopsida</taxon>
        <taxon>eudicotyledons</taxon>
        <taxon>Gunneridae</taxon>
        <taxon>Pentapetalae</taxon>
        <taxon>rosids</taxon>
        <taxon>malvids</taxon>
        <taxon>Malvales</taxon>
        <taxon>Malvaceae</taxon>
        <taxon>Malvoideae</taxon>
        <taxon>Hibiscus</taxon>
    </lineage>
</organism>
<evidence type="ECO:0000256" key="3">
    <source>
        <dbReference type="ARBA" id="ARBA00022692"/>
    </source>
</evidence>
<dbReference type="EMBL" id="JBBPBN010001617">
    <property type="protein sequence ID" value="KAK8477881.1"/>
    <property type="molecule type" value="Genomic_DNA"/>
</dbReference>
<feature type="transmembrane region" description="Helical" evidence="8">
    <location>
        <begin position="826"/>
        <end position="850"/>
    </location>
</feature>
<dbReference type="InterPro" id="IPR051650">
    <property type="entry name" value="SL_signaling_regulator"/>
</dbReference>
<dbReference type="SUPFAM" id="SSF81923">
    <property type="entry name" value="Double Clp-N motif"/>
    <property type="match status" value="1"/>
</dbReference>
<dbReference type="Pfam" id="PF02861">
    <property type="entry name" value="Clp_N"/>
    <property type="match status" value="1"/>
</dbReference>
<evidence type="ECO:0000256" key="5">
    <source>
        <dbReference type="ARBA" id="ARBA00023136"/>
    </source>
</evidence>
<comment type="subcellular location">
    <subcellularLocation>
        <location evidence="1">Membrane</location>
        <topology evidence="1">Multi-pass membrane protein</topology>
    </subcellularLocation>
</comment>
<dbReference type="InterPro" id="IPR004176">
    <property type="entry name" value="Clp_R_N"/>
</dbReference>
<dbReference type="PANTHER" id="PTHR43572">
    <property type="entry name" value="CHAPERONE PROTEIN CLPD, CHLOROPLASTIC"/>
    <property type="match status" value="1"/>
</dbReference>
<dbReference type="Proteomes" id="UP001396334">
    <property type="component" value="Unassembled WGS sequence"/>
</dbReference>
<comment type="caution">
    <text evidence="10">The sequence shown here is derived from an EMBL/GenBank/DDBJ whole genome shotgun (WGS) entry which is preliminary data.</text>
</comment>
<proteinExistence type="inferred from homology"/>
<reference evidence="10 11" key="1">
    <citation type="journal article" date="2024" name="G3 (Bethesda)">
        <title>Genome assembly of Hibiscus sabdariffa L. provides insights into metabolisms of medicinal natural products.</title>
        <authorList>
            <person name="Kim T."/>
        </authorList>
    </citation>
    <scope>NUCLEOTIDE SEQUENCE [LARGE SCALE GENOMIC DNA]</scope>
    <source>
        <strain evidence="10">TK-2024</strain>
        <tissue evidence="10">Old leaves</tissue>
    </source>
</reference>
<keyword evidence="5 8" id="KW-0472">Membrane</keyword>
<dbReference type="Gene3D" id="1.10.1780.10">
    <property type="entry name" value="Clp, N-terminal domain"/>
    <property type="match status" value="1"/>
</dbReference>
<evidence type="ECO:0000259" key="9">
    <source>
        <dbReference type="PROSITE" id="PS51903"/>
    </source>
</evidence>
<dbReference type="InterPro" id="IPR027417">
    <property type="entry name" value="P-loop_NTPase"/>
</dbReference>
<keyword evidence="11" id="KW-1185">Reference proteome</keyword>
<evidence type="ECO:0000313" key="11">
    <source>
        <dbReference type="Proteomes" id="UP001396334"/>
    </source>
</evidence>
<dbReference type="PROSITE" id="PS51903">
    <property type="entry name" value="CLP_R"/>
    <property type="match status" value="1"/>
</dbReference>
<gene>
    <name evidence="10" type="ORF">V6N11_000312</name>
</gene>
<feature type="domain" description="Clp R" evidence="9">
    <location>
        <begin position="8"/>
        <end position="173"/>
    </location>
</feature>
<keyword evidence="3 8" id="KW-0812">Transmembrane</keyword>
<evidence type="ECO:0000256" key="7">
    <source>
        <dbReference type="SAM" id="MobiDB-lite"/>
    </source>
</evidence>
<protein>
    <recommendedName>
        <fullName evidence="9">Clp R domain-containing protein</fullName>
    </recommendedName>
</protein>
<keyword evidence="6" id="KW-0677">Repeat</keyword>
<accession>A0ABR1ZCS3</accession>
<feature type="compositionally biased region" description="Polar residues" evidence="7">
    <location>
        <begin position="582"/>
        <end position="591"/>
    </location>
</feature>
<sequence>MRSGAYTVQQTLTAEAASVLKHSLGLARRRGHGQVTPLHVAATLLSSTSSLLRSACIKSQQPQQALQCRALELCFNVALNRLPTAPGPFLLGQPTSLSNALIAALKRAQAHQRKGCIEQQQQQQQQQPLLTIKVELEQLIVSILDDPSVSRVMREAGFSSTTVKNNIEEYSSAKLEATASYQTYLRCDAQWALQAAPDPSGGLGLSLHASSVHDSQGPEMKPFAEPDKLTCCEECALNYEKDVRSIKSSQQKLLPPWLQPHGANNACQKDEMLELRRKWNRLCHSLHQVRHNQNHFSGKDYPYASSYPLWPCRNNIDSTSKEFADSHLKLSHSVPKFRRQNSCTIEFDFGNGAPNLDSLKTGEDEEVKITLALGNSLFSNLQRPVKETNELRKLLQDNVPWQSRTICLIAEDLKHSETLEKHTWFMIQGNDVIGKRRLAGAVAESILGSADLLLHMNMRCNEATSCYERLVRAFRNKERLVVLVENVDLADTQFLKLLADEFESETEGRIGQAIFILTKSTCSSYKDCRPNQDSVIKMKMDANERSNSFGTTASDNKRKAAEWDVSNKIKASRISLDKDSSRQQPSCNSLDLNMKADEDDQSGDTRRDSSPISSDITRETAAGPRLETGFLESIRNRYIMDRSAAQDKEMKGVFMSKMKRSVEATFGGDNVISFSVENKVLDGISFGSSYFLNSLFDKWLKDIFQRGLETVKTGGKDGIREIRLSYGGIHGNAVENGQLRNSPKFPNFISSNPIPPAHSSVTMYVEHAFSISDEDIMMDNPHAINNRPPYKEIGLAVALLVFGTLGIILGIFMAVNRVGGDRAHGLFFAILGSILFIPGFYYTRIAYYAYKGYKGFSFSNIPPV</sequence>
<dbReference type="Gene3D" id="3.40.50.300">
    <property type="entry name" value="P-loop containing nucleotide triphosphate hydrolases"/>
    <property type="match status" value="1"/>
</dbReference>
<feature type="transmembrane region" description="Helical" evidence="8">
    <location>
        <begin position="793"/>
        <end position="814"/>
    </location>
</feature>
<evidence type="ECO:0000256" key="8">
    <source>
        <dbReference type="SAM" id="Phobius"/>
    </source>
</evidence>